<dbReference type="AlphaFoldDB" id="A0A1X6MIR2"/>
<sequence>MEDSARLAPRTDDTTAQVPPPVHVEAGLDTRHVPTRYSLRNSAIRSRDALASRYLMHHAVLNLPSRYPWSTHCT</sequence>
<keyword evidence="3" id="KW-1185">Reference proteome</keyword>
<reference evidence="2 3" key="1">
    <citation type="submission" date="2017-04" db="EMBL/GenBank/DDBJ databases">
        <title>Genome Sequence of the Model Brown-Rot Fungus Postia placenta SB12.</title>
        <authorList>
            <consortium name="DOE Joint Genome Institute"/>
            <person name="Gaskell J."/>
            <person name="Kersten P."/>
            <person name="Larrondo L.F."/>
            <person name="Canessa P."/>
            <person name="Martinez D."/>
            <person name="Hibbett D."/>
            <person name="Schmoll M."/>
            <person name="Kubicek C.P."/>
            <person name="Martinez A.T."/>
            <person name="Yadav J."/>
            <person name="Master E."/>
            <person name="Magnuson J.K."/>
            <person name="James T."/>
            <person name="Yaver D."/>
            <person name="Berka R."/>
            <person name="Labutti K."/>
            <person name="Lipzen A."/>
            <person name="Aerts A."/>
            <person name="Barry K."/>
            <person name="Henrissat B."/>
            <person name="Blanchette R."/>
            <person name="Grigoriev I."/>
            <person name="Cullen D."/>
        </authorList>
    </citation>
    <scope>NUCLEOTIDE SEQUENCE [LARGE SCALE GENOMIC DNA]</scope>
    <source>
        <strain evidence="2 3">MAD-698-R-SB12</strain>
    </source>
</reference>
<dbReference type="EMBL" id="KZ110619">
    <property type="protein sequence ID" value="OSX56126.1"/>
    <property type="molecule type" value="Genomic_DNA"/>
</dbReference>
<gene>
    <name evidence="2" type="ORF">POSPLADRAFT_1042053</name>
</gene>
<dbReference type="Proteomes" id="UP000194127">
    <property type="component" value="Unassembled WGS sequence"/>
</dbReference>
<accession>A0A1X6MIR2</accession>
<feature type="region of interest" description="Disordered" evidence="1">
    <location>
        <begin position="1"/>
        <end position="21"/>
    </location>
</feature>
<protein>
    <submittedName>
        <fullName evidence="2">Uncharacterized protein</fullName>
    </submittedName>
</protein>
<dbReference type="GeneID" id="36322974"/>
<organism evidence="2 3">
    <name type="scientific">Postia placenta MAD-698-R-SB12</name>
    <dbReference type="NCBI Taxonomy" id="670580"/>
    <lineage>
        <taxon>Eukaryota</taxon>
        <taxon>Fungi</taxon>
        <taxon>Dikarya</taxon>
        <taxon>Basidiomycota</taxon>
        <taxon>Agaricomycotina</taxon>
        <taxon>Agaricomycetes</taxon>
        <taxon>Polyporales</taxon>
        <taxon>Adustoporiaceae</taxon>
        <taxon>Rhodonia</taxon>
    </lineage>
</organism>
<dbReference type="RefSeq" id="XP_024332920.1">
    <property type="nucleotide sequence ID" value="XM_024478024.1"/>
</dbReference>
<evidence type="ECO:0000256" key="1">
    <source>
        <dbReference type="SAM" id="MobiDB-lite"/>
    </source>
</evidence>
<evidence type="ECO:0000313" key="3">
    <source>
        <dbReference type="Proteomes" id="UP000194127"/>
    </source>
</evidence>
<proteinExistence type="predicted"/>
<evidence type="ECO:0000313" key="2">
    <source>
        <dbReference type="EMBL" id="OSX56126.1"/>
    </source>
</evidence>
<name>A0A1X6MIR2_9APHY</name>